<dbReference type="InterPro" id="IPR002591">
    <property type="entry name" value="Phosphodiest/P_Trfase"/>
</dbReference>
<evidence type="ECO:0000256" key="2">
    <source>
        <dbReference type="ARBA" id="ARBA00022723"/>
    </source>
</evidence>
<evidence type="ECO:0000313" key="9">
    <source>
        <dbReference type="Proteomes" id="UP000199116"/>
    </source>
</evidence>
<feature type="chain" id="PRO_5011635508" evidence="7">
    <location>
        <begin position="22"/>
        <end position="545"/>
    </location>
</feature>
<evidence type="ECO:0000256" key="7">
    <source>
        <dbReference type="SAM" id="SignalP"/>
    </source>
</evidence>
<dbReference type="SUPFAM" id="SSF53649">
    <property type="entry name" value="Alkaline phosphatase-like"/>
    <property type="match status" value="1"/>
</dbReference>
<dbReference type="Gene3D" id="3.30.1360.150">
    <property type="match status" value="1"/>
</dbReference>
<keyword evidence="2 4" id="KW-0479">Metal-binding</keyword>
<feature type="active site" description="Phosphothreonine intermediate" evidence="5">
    <location>
        <position position="78"/>
    </location>
</feature>
<protein>
    <submittedName>
        <fullName evidence="8">Predicted pyrophosphatase or phosphodiesterase, AlkP superfamily</fullName>
    </submittedName>
</protein>
<feature type="signal peptide" evidence="7">
    <location>
        <begin position="1"/>
        <end position="21"/>
    </location>
</feature>
<proteinExistence type="predicted"/>
<name>A0A1I2LVL8_9FLAO</name>
<keyword evidence="9" id="KW-1185">Reference proteome</keyword>
<evidence type="ECO:0000256" key="1">
    <source>
        <dbReference type="ARBA" id="ARBA00022553"/>
    </source>
</evidence>
<keyword evidence="3 7" id="KW-0732">Signal</keyword>
<evidence type="ECO:0000256" key="4">
    <source>
        <dbReference type="PIRNR" id="PIRNR031924"/>
    </source>
</evidence>
<dbReference type="Gene3D" id="3.40.720.10">
    <property type="entry name" value="Alkaline Phosphatase, subunit A"/>
    <property type="match status" value="1"/>
</dbReference>
<dbReference type="GO" id="GO:0046872">
    <property type="term" value="F:metal ion binding"/>
    <property type="evidence" value="ECO:0007669"/>
    <property type="project" value="UniProtKB-KW"/>
</dbReference>
<dbReference type="PANTHER" id="PTHR10151:SF120">
    <property type="entry name" value="BIS(5'-ADENOSYL)-TRIPHOSPHATASE"/>
    <property type="match status" value="1"/>
</dbReference>
<dbReference type="NCBIfam" id="NF042991">
    <property type="entry name" value="alk_phos_PafA"/>
    <property type="match status" value="1"/>
</dbReference>
<dbReference type="EMBL" id="FOOH01000010">
    <property type="protein sequence ID" value="SFF82678.1"/>
    <property type="molecule type" value="Genomic_DNA"/>
</dbReference>
<accession>A0A1I2LVL8</accession>
<keyword evidence="1 5" id="KW-0597">Phosphoprotein</keyword>
<dbReference type="CDD" id="cd16016">
    <property type="entry name" value="AP-SPAP"/>
    <property type="match status" value="1"/>
</dbReference>
<organism evidence="8 9">
    <name type="scientific">Salegentibacter agarivorans</name>
    <dbReference type="NCBI Taxonomy" id="345907"/>
    <lineage>
        <taxon>Bacteria</taxon>
        <taxon>Pseudomonadati</taxon>
        <taxon>Bacteroidota</taxon>
        <taxon>Flavobacteriia</taxon>
        <taxon>Flavobacteriales</taxon>
        <taxon>Flavobacteriaceae</taxon>
        <taxon>Salegentibacter</taxon>
    </lineage>
</organism>
<evidence type="ECO:0000256" key="3">
    <source>
        <dbReference type="ARBA" id="ARBA00022729"/>
    </source>
</evidence>
<dbReference type="Proteomes" id="UP000199116">
    <property type="component" value="Unassembled WGS sequence"/>
</dbReference>
<dbReference type="InterPro" id="IPR017850">
    <property type="entry name" value="Alkaline_phosphatase_core_sf"/>
</dbReference>
<dbReference type="InterPro" id="IPR026263">
    <property type="entry name" value="Alkaline_phosphatase_prok"/>
</dbReference>
<sequence length="545" mass="60667">MKAKYLLIICLLFISKNYAQKQEEPQKPKLVVGIVVDQMRYDYLTRFWDRFEDDGFKRLVTEGYNFKNHHFNYVPTYTGPGHASVWTGTTPMNHGIIGNNWFDKVKGESVYCTDDDSVSPVGTNSKAGKMSPVLLKTTTVSDQNRLHTQMKGKTIGVALKDRGSILPAGHTANAAYWFYGGNEGKFITSSFYRVDLPKWVQDFNNSGKVESYLKEWKTLYDIETYTASGIDENDFERGFTGKETATFPYDLKSLSGKNGDFGIISSTPFGNDLTTDFALAALKGENLGQDNITDFLTLSFSSTDYVGHNFGVNSKEVEDTYLRLDKNIAKLLEFLDNYVGKGEYTIFLTADHGAVDVPSYLQSVKIPGGYFDDIQFTKDLEEYVFNEFNEEDLIQNISNGQIFFNYEKLKDANIGVEELENSVAFYCIQQTQIDKVVTRSQLTGANFSSGIRELLQNGFNQKRSGDVVFVLNPATIVYSKTGSTHGSGLTYDTHAPLIFFGAGVKPGSTTERSEIPDIAPTVASLLGIAFPSGASGAPLYMMLDQ</sequence>
<evidence type="ECO:0000256" key="6">
    <source>
        <dbReference type="PIRSR" id="PIRSR031924-51"/>
    </source>
</evidence>
<feature type="binding site" evidence="6">
    <location>
        <position position="99"/>
    </location>
    <ligand>
        <name>substrate</name>
    </ligand>
</feature>
<reference evidence="9" key="1">
    <citation type="submission" date="2016-10" db="EMBL/GenBank/DDBJ databases">
        <authorList>
            <person name="Varghese N."/>
            <person name="Submissions S."/>
        </authorList>
    </citation>
    <scope>NUCLEOTIDE SEQUENCE [LARGE SCALE GENOMIC DNA]</scope>
    <source>
        <strain evidence="9">DSM 23515</strain>
    </source>
</reference>
<dbReference type="PIRSF" id="PIRSF031924">
    <property type="entry name" value="Pi-irrepressible_AP"/>
    <property type="match status" value="1"/>
</dbReference>
<dbReference type="GO" id="GO:0004035">
    <property type="term" value="F:alkaline phosphatase activity"/>
    <property type="evidence" value="ECO:0007669"/>
    <property type="project" value="InterPro"/>
</dbReference>
<dbReference type="RefSeq" id="WP_093304443.1">
    <property type="nucleotide sequence ID" value="NZ_FOOH01000010.1"/>
</dbReference>
<dbReference type="Pfam" id="PF01663">
    <property type="entry name" value="Phosphodiest"/>
    <property type="match status" value="1"/>
</dbReference>
<dbReference type="AlphaFoldDB" id="A0A1I2LVL8"/>
<gene>
    <name evidence="8" type="ORF">SAMN04488033_11082</name>
</gene>
<feature type="binding site" evidence="6">
    <location>
        <begin position="160"/>
        <end position="162"/>
    </location>
    <ligand>
        <name>substrate</name>
    </ligand>
</feature>
<evidence type="ECO:0000256" key="5">
    <source>
        <dbReference type="PIRSR" id="PIRSR031924-50"/>
    </source>
</evidence>
<dbReference type="PANTHER" id="PTHR10151">
    <property type="entry name" value="ECTONUCLEOTIDE PYROPHOSPHATASE/PHOSPHODIESTERASE"/>
    <property type="match status" value="1"/>
</dbReference>
<evidence type="ECO:0000313" key="8">
    <source>
        <dbReference type="EMBL" id="SFF82678.1"/>
    </source>
</evidence>